<feature type="compositionally biased region" description="Low complexity" evidence="1">
    <location>
        <begin position="241"/>
        <end position="251"/>
    </location>
</feature>
<feature type="region of interest" description="Disordered" evidence="1">
    <location>
        <begin position="227"/>
        <end position="288"/>
    </location>
</feature>
<feature type="region of interest" description="Disordered" evidence="1">
    <location>
        <begin position="55"/>
        <end position="85"/>
    </location>
</feature>
<feature type="region of interest" description="Disordered" evidence="1">
    <location>
        <begin position="160"/>
        <end position="179"/>
    </location>
</feature>
<dbReference type="EMBL" id="BTSX01000002">
    <property type="protein sequence ID" value="GMS84213.1"/>
    <property type="molecule type" value="Genomic_DNA"/>
</dbReference>
<feature type="region of interest" description="Disordered" evidence="1">
    <location>
        <begin position="99"/>
        <end position="138"/>
    </location>
</feature>
<dbReference type="AlphaFoldDB" id="A0AAV5SM88"/>
<evidence type="ECO:0000256" key="1">
    <source>
        <dbReference type="SAM" id="MobiDB-lite"/>
    </source>
</evidence>
<comment type="caution">
    <text evidence="2">The sequence shown here is derived from an EMBL/GenBank/DDBJ whole genome shotgun (WGS) entry which is preliminary data.</text>
</comment>
<feature type="region of interest" description="Disordered" evidence="1">
    <location>
        <begin position="1"/>
        <end position="37"/>
    </location>
</feature>
<reference evidence="2" key="1">
    <citation type="submission" date="2023-10" db="EMBL/GenBank/DDBJ databases">
        <title>Genome assembly of Pristionchus species.</title>
        <authorList>
            <person name="Yoshida K."/>
            <person name="Sommer R.J."/>
        </authorList>
    </citation>
    <scope>NUCLEOTIDE SEQUENCE</scope>
    <source>
        <strain evidence="2">RS0144</strain>
    </source>
</reference>
<feature type="compositionally biased region" description="Basic and acidic residues" evidence="1">
    <location>
        <begin position="75"/>
        <end position="85"/>
    </location>
</feature>
<evidence type="ECO:0000313" key="3">
    <source>
        <dbReference type="Proteomes" id="UP001432027"/>
    </source>
</evidence>
<organism evidence="2 3">
    <name type="scientific">Pristionchus entomophagus</name>
    <dbReference type="NCBI Taxonomy" id="358040"/>
    <lineage>
        <taxon>Eukaryota</taxon>
        <taxon>Metazoa</taxon>
        <taxon>Ecdysozoa</taxon>
        <taxon>Nematoda</taxon>
        <taxon>Chromadorea</taxon>
        <taxon>Rhabditida</taxon>
        <taxon>Rhabditina</taxon>
        <taxon>Diplogasteromorpha</taxon>
        <taxon>Diplogasteroidea</taxon>
        <taxon>Neodiplogasteridae</taxon>
        <taxon>Pristionchus</taxon>
    </lineage>
</organism>
<evidence type="ECO:0000313" key="2">
    <source>
        <dbReference type="EMBL" id="GMS84213.1"/>
    </source>
</evidence>
<feature type="compositionally biased region" description="Basic and acidic residues" evidence="1">
    <location>
        <begin position="13"/>
        <end position="29"/>
    </location>
</feature>
<accession>A0AAV5SM88</accession>
<keyword evidence="3" id="KW-1185">Reference proteome</keyword>
<proteinExistence type="predicted"/>
<name>A0AAV5SM88_9BILA</name>
<feature type="compositionally biased region" description="Pro residues" evidence="1">
    <location>
        <begin position="274"/>
        <end position="288"/>
    </location>
</feature>
<gene>
    <name evidence="2" type="ORF">PENTCL1PPCAC_6388</name>
</gene>
<sequence>MSFMKNIFGKGKKKEEKEEGKSVRFKENDWTNENGNRQSIAFADRSFGEESLSAYAKSVGKRTQRGPQSLPGGPRDTRSMGRDTRSVITSNHQKYKIDFSPENHSFHVNRVTRNQRKREHRPDLDLSLSDQENNYDTRRMEGEWKVEKYRRQVKTQKEEIRKLKDENERLKKENEKDRERSRVIIDQFSEINEVNKKMKKELKELRNTRSQYGHIGSLGGPLSHPSTFPFSHGSIGHDTFSSRSSSVYPSSIDQDRAGESIASPLNQSSFFTRPIPPSTITPNPNPYH</sequence>
<protein>
    <submittedName>
        <fullName evidence="2">Uncharacterized protein</fullName>
    </submittedName>
</protein>
<dbReference type="Proteomes" id="UP001432027">
    <property type="component" value="Unassembled WGS sequence"/>
</dbReference>